<dbReference type="Gene3D" id="1.20.1250.20">
    <property type="entry name" value="MFS general substrate transporter like domains"/>
    <property type="match status" value="1"/>
</dbReference>
<dbReference type="SUPFAM" id="SSF103473">
    <property type="entry name" value="MFS general substrate transporter"/>
    <property type="match status" value="1"/>
</dbReference>
<keyword evidence="4 6" id="KW-1133">Transmembrane helix</keyword>
<evidence type="ECO:0000259" key="7">
    <source>
        <dbReference type="PROSITE" id="PS50850"/>
    </source>
</evidence>
<feature type="transmembrane region" description="Helical" evidence="6">
    <location>
        <begin position="191"/>
        <end position="209"/>
    </location>
</feature>
<accession>A0A660KZB4</accession>
<evidence type="ECO:0000313" key="9">
    <source>
        <dbReference type="Proteomes" id="UP000278962"/>
    </source>
</evidence>
<sequence length="459" mass="45767">MHARSLAAASLGFFLVVLDSTVVNVALPALGADLGGRLDGLQWAVDAYLVAFAALLLSAGALADRFGARRCFAAGLGAFAAASLLCGVAPSLPVLLAARVAQGVAAALLLPASLALVRQTYEDPTRRTRAIGTFIALGGVAAALGPVVGGVLTDAVGWRAIFLVNVPAGLLALGLLRAVAPSVPRPAALDVPGQLAAVVAVAALVFGTIEGGRRGFGHALPVAGLALAALATAAFFARERRAPAPLLPLDLLADPRVHSPAFTGLVVNVSMYGLMFVLGLLFQRTFGLRPAAAGLAMLPMTGLVAVANVASGRLTARYGPRRPLLGGHAVAAAALLPLLVVDADTPLALIALLLVPIGVGGAVMIPAMTTALLDAVPAERAGLAAGLLNASRQLGGALGVAAFGALMHDDIVAGLHAAAAISAVLLVASAGLTVKSARCAADDRGCPLSPTPVPLPSRL</sequence>
<feature type="transmembrane region" description="Helical" evidence="6">
    <location>
        <begin position="71"/>
        <end position="90"/>
    </location>
</feature>
<keyword evidence="5 6" id="KW-0472">Membrane</keyword>
<dbReference type="Pfam" id="PF07690">
    <property type="entry name" value="MFS_1"/>
    <property type="match status" value="1"/>
</dbReference>
<dbReference type="Gene3D" id="1.20.1720.10">
    <property type="entry name" value="Multidrug resistance protein D"/>
    <property type="match status" value="1"/>
</dbReference>
<reference evidence="8 9" key="1">
    <citation type="submission" date="2018-10" db="EMBL/GenBank/DDBJ databases">
        <title>Genomic Encyclopedia of Archaeal and Bacterial Type Strains, Phase II (KMG-II): from individual species to whole genera.</title>
        <authorList>
            <person name="Goeker M."/>
        </authorList>
    </citation>
    <scope>NUCLEOTIDE SEQUENCE [LARGE SCALE GENOMIC DNA]</scope>
    <source>
        <strain evidence="8 9">DSM 14954</strain>
    </source>
</reference>
<dbReference type="PANTHER" id="PTHR42718">
    <property type="entry name" value="MAJOR FACILITATOR SUPERFAMILY MULTIDRUG TRANSPORTER MFSC"/>
    <property type="match status" value="1"/>
</dbReference>
<dbReference type="GO" id="GO:0022857">
    <property type="term" value="F:transmembrane transporter activity"/>
    <property type="evidence" value="ECO:0007669"/>
    <property type="project" value="InterPro"/>
</dbReference>
<dbReference type="InterPro" id="IPR036259">
    <property type="entry name" value="MFS_trans_sf"/>
</dbReference>
<keyword evidence="9" id="KW-1185">Reference proteome</keyword>
<feature type="transmembrane region" description="Helical" evidence="6">
    <location>
        <begin position="323"/>
        <end position="341"/>
    </location>
</feature>
<feature type="transmembrane region" description="Helical" evidence="6">
    <location>
        <begin position="158"/>
        <end position="179"/>
    </location>
</feature>
<dbReference type="CDD" id="cd17321">
    <property type="entry name" value="MFS_MMR_MDR_like"/>
    <property type="match status" value="1"/>
</dbReference>
<dbReference type="AlphaFoldDB" id="A0A660KZB4"/>
<feature type="transmembrane region" description="Helical" evidence="6">
    <location>
        <begin position="347"/>
        <end position="373"/>
    </location>
</feature>
<comment type="caution">
    <text evidence="8">The sequence shown here is derived from an EMBL/GenBank/DDBJ whole genome shotgun (WGS) entry which is preliminary data.</text>
</comment>
<feature type="transmembrane region" description="Helical" evidence="6">
    <location>
        <begin position="413"/>
        <end position="434"/>
    </location>
</feature>
<feature type="domain" description="Major facilitator superfamily (MFS) profile" evidence="7">
    <location>
        <begin position="5"/>
        <end position="437"/>
    </location>
</feature>
<proteinExistence type="predicted"/>
<dbReference type="InterPro" id="IPR020846">
    <property type="entry name" value="MFS_dom"/>
</dbReference>
<evidence type="ECO:0000256" key="1">
    <source>
        <dbReference type="ARBA" id="ARBA00004651"/>
    </source>
</evidence>
<dbReference type="RefSeq" id="WP_147447900.1">
    <property type="nucleotide sequence ID" value="NZ_RBIL01000002.1"/>
</dbReference>
<feature type="transmembrane region" description="Helical" evidence="6">
    <location>
        <begin position="215"/>
        <end position="236"/>
    </location>
</feature>
<feature type="transmembrane region" description="Helical" evidence="6">
    <location>
        <begin position="288"/>
        <end position="311"/>
    </location>
</feature>
<gene>
    <name evidence="8" type="ORF">C8N24_4037</name>
</gene>
<protein>
    <submittedName>
        <fullName evidence="8">DHA2 family methylenomycin A resistance protein-like MFS transporter</fullName>
    </submittedName>
</protein>
<dbReference type="EMBL" id="RBIL01000002">
    <property type="protein sequence ID" value="RKQ86029.1"/>
    <property type="molecule type" value="Genomic_DNA"/>
</dbReference>
<keyword evidence="2" id="KW-0813">Transport</keyword>
<feature type="transmembrane region" description="Helical" evidence="6">
    <location>
        <begin position="129"/>
        <end position="152"/>
    </location>
</feature>
<dbReference type="PROSITE" id="PS50850">
    <property type="entry name" value="MFS"/>
    <property type="match status" value="1"/>
</dbReference>
<feature type="transmembrane region" description="Helical" evidence="6">
    <location>
        <begin position="257"/>
        <end position="282"/>
    </location>
</feature>
<evidence type="ECO:0000256" key="5">
    <source>
        <dbReference type="ARBA" id="ARBA00023136"/>
    </source>
</evidence>
<dbReference type="PANTHER" id="PTHR42718:SF9">
    <property type="entry name" value="MAJOR FACILITATOR SUPERFAMILY MULTIDRUG TRANSPORTER MFSC"/>
    <property type="match status" value="1"/>
</dbReference>
<evidence type="ECO:0000256" key="3">
    <source>
        <dbReference type="ARBA" id="ARBA00022692"/>
    </source>
</evidence>
<feature type="transmembrane region" description="Helical" evidence="6">
    <location>
        <begin position="41"/>
        <end position="59"/>
    </location>
</feature>
<keyword evidence="3 6" id="KW-0812">Transmembrane</keyword>
<evidence type="ECO:0000256" key="4">
    <source>
        <dbReference type="ARBA" id="ARBA00022989"/>
    </source>
</evidence>
<dbReference type="Proteomes" id="UP000278962">
    <property type="component" value="Unassembled WGS sequence"/>
</dbReference>
<evidence type="ECO:0000256" key="6">
    <source>
        <dbReference type="SAM" id="Phobius"/>
    </source>
</evidence>
<evidence type="ECO:0000256" key="2">
    <source>
        <dbReference type="ARBA" id="ARBA00022448"/>
    </source>
</evidence>
<organism evidence="8 9">
    <name type="scientific">Solirubrobacter pauli</name>
    <dbReference type="NCBI Taxonomy" id="166793"/>
    <lineage>
        <taxon>Bacteria</taxon>
        <taxon>Bacillati</taxon>
        <taxon>Actinomycetota</taxon>
        <taxon>Thermoleophilia</taxon>
        <taxon>Solirubrobacterales</taxon>
        <taxon>Solirubrobacteraceae</taxon>
        <taxon>Solirubrobacter</taxon>
    </lineage>
</organism>
<dbReference type="OrthoDB" id="9781469at2"/>
<comment type="subcellular location">
    <subcellularLocation>
        <location evidence="1">Cell membrane</location>
        <topology evidence="1">Multi-pass membrane protein</topology>
    </subcellularLocation>
</comment>
<dbReference type="GO" id="GO:0005886">
    <property type="term" value="C:plasma membrane"/>
    <property type="evidence" value="ECO:0007669"/>
    <property type="project" value="UniProtKB-SubCell"/>
</dbReference>
<name>A0A660KZB4_9ACTN</name>
<dbReference type="InterPro" id="IPR011701">
    <property type="entry name" value="MFS"/>
</dbReference>
<evidence type="ECO:0000313" key="8">
    <source>
        <dbReference type="EMBL" id="RKQ86029.1"/>
    </source>
</evidence>